<dbReference type="Gene3D" id="3.40.50.1110">
    <property type="entry name" value="SGNH hydrolase"/>
    <property type="match status" value="1"/>
</dbReference>
<organism evidence="1 2">
    <name type="scientific">Stephanodiscus triporus</name>
    <dbReference type="NCBI Taxonomy" id="2934178"/>
    <lineage>
        <taxon>Eukaryota</taxon>
        <taxon>Sar</taxon>
        <taxon>Stramenopiles</taxon>
        <taxon>Ochrophyta</taxon>
        <taxon>Bacillariophyta</taxon>
        <taxon>Coscinodiscophyceae</taxon>
        <taxon>Thalassiosirophycidae</taxon>
        <taxon>Stephanodiscales</taxon>
        <taxon>Stephanodiscaceae</taxon>
        <taxon>Stephanodiscus</taxon>
    </lineage>
</organism>
<reference evidence="1 2" key="1">
    <citation type="submission" date="2024-10" db="EMBL/GenBank/DDBJ databases">
        <title>Updated reference genomes for cyclostephanoid diatoms.</title>
        <authorList>
            <person name="Roberts W.R."/>
            <person name="Alverson A.J."/>
        </authorList>
    </citation>
    <scope>NUCLEOTIDE SEQUENCE [LARGE SCALE GENOMIC DNA]</scope>
    <source>
        <strain evidence="1 2">AJA276-08</strain>
    </source>
</reference>
<sequence>MDAGRSDLFDHECVALMMIFFGAHDASDPELNDRQHVPLGTYESNVGEIISLTRLNFGEDVGIILISPPPVCHEG</sequence>
<gene>
    <name evidence="1" type="ORF">ACHAW5_007188</name>
</gene>
<dbReference type="InterPro" id="IPR045136">
    <property type="entry name" value="Iah1-like"/>
</dbReference>
<evidence type="ECO:0000313" key="2">
    <source>
        <dbReference type="Proteomes" id="UP001530315"/>
    </source>
</evidence>
<proteinExistence type="predicted"/>
<protein>
    <submittedName>
        <fullName evidence="1">Uncharacterized protein</fullName>
    </submittedName>
</protein>
<dbReference type="InterPro" id="IPR036514">
    <property type="entry name" value="SGNH_hydro_sf"/>
</dbReference>
<evidence type="ECO:0000313" key="1">
    <source>
        <dbReference type="EMBL" id="KAL3762239.1"/>
    </source>
</evidence>
<dbReference type="PANTHER" id="PTHR14209:SF19">
    <property type="entry name" value="ISOAMYL ACETATE-HYDROLYZING ESTERASE 1 HOMOLOG"/>
    <property type="match status" value="1"/>
</dbReference>
<keyword evidence="2" id="KW-1185">Reference proteome</keyword>
<dbReference type="SUPFAM" id="SSF52266">
    <property type="entry name" value="SGNH hydrolase"/>
    <property type="match status" value="1"/>
</dbReference>
<name>A0ABD3MHP0_9STRA</name>
<accession>A0ABD3MHP0</accession>
<comment type="caution">
    <text evidence="1">The sequence shown here is derived from an EMBL/GenBank/DDBJ whole genome shotgun (WGS) entry which is preliminary data.</text>
</comment>
<dbReference type="Proteomes" id="UP001530315">
    <property type="component" value="Unassembled WGS sequence"/>
</dbReference>
<dbReference type="EMBL" id="JALLAZ020001833">
    <property type="protein sequence ID" value="KAL3762239.1"/>
    <property type="molecule type" value="Genomic_DNA"/>
</dbReference>
<dbReference type="AlphaFoldDB" id="A0ABD3MHP0"/>
<dbReference type="PANTHER" id="PTHR14209">
    <property type="entry name" value="ISOAMYL ACETATE-HYDROLYZING ESTERASE 1"/>
    <property type="match status" value="1"/>
</dbReference>